<dbReference type="CDD" id="cd06558">
    <property type="entry name" value="crotonase-like"/>
    <property type="match status" value="1"/>
</dbReference>
<evidence type="ECO:0000313" key="3">
    <source>
        <dbReference type="Proteomes" id="UP000715441"/>
    </source>
</evidence>
<evidence type="ECO:0000256" key="1">
    <source>
        <dbReference type="ARBA" id="ARBA00005254"/>
    </source>
</evidence>
<dbReference type="SUPFAM" id="SSF52096">
    <property type="entry name" value="ClpP/crotonase"/>
    <property type="match status" value="1"/>
</dbReference>
<organism evidence="2 3">
    <name type="scientific">Amycolatopsis acididurans</name>
    <dbReference type="NCBI Taxonomy" id="2724524"/>
    <lineage>
        <taxon>Bacteria</taxon>
        <taxon>Bacillati</taxon>
        <taxon>Actinomycetota</taxon>
        <taxon>Actinomycetes</taxon>
        <taxon>Pseudonocardiales</taxon>
        <taxon>Pseudonocardiaceae</taxon>
        <taxon>Amycolatopsis</taxon>
    </lineage>
</organism>
<dbReference type="PANTHER" id="PTHR43802">
    <property type="entry name" value="ENOYL-COA HYDRATASE"/>
    <property type="match status" value="1"/>
</dbReference>
<keyword evidence="3" id="KW-1185">Reference proteome</keyword>
<dbReference type="PANTHER" id="PTHR43802:SF1">
    <property type="entry name" value="IP11341P-RELATED"/>
    <property type="match status" value="1"/>
</dbReference>
<proteinExistence type="inferred from homology"/>
<dbReference type="EMBL" id="JAAXLS010000002">
    <property type="protein sequence ID" value="NKQ52417.1"/>
    <property type="molecule type" value="Genomic_DNA"/>
</dbReference>
<dbReference type="InterPro" id="IPR001753">
    <property type="entry name" value="Enoyl-CoA_hydra/iso"/>
</dbReference>
<comment type="similarity">
    <text evidence="1">Belongs to the enoyl-CoA hydratase/isomerase family.</text>
</comment>
<dbReference type="Proteomes" id="UP000715441">
    <property type="component" value="Unassembled WGS sequence"/>
</dbReference>
<dbReference type="RefSeq" id="WP_168512233.1">
    <property type="nucleotide sequence ID" value="NZ_JAAXLS010000002.1"/>
</dbReference>
<sequence>MTTTEHSDIAVEIDGPVAVIHLDRPARRNAYTPRMGAELTAELVRLDALAEIRAIVVTGRGEHFSVGADLDQVDWRDREAHGVETLSDPATAPWNLSTPIIGAINGDAIGVALTWAMQWDIRVVADTARIAFSFNRIGIIPDRNSTWLLPRLIGFSAAMDLLLTGRTISGAEGHRLGIASICTTPDEVLPQAISLARDIAERCAPVSVSATKKLMYEFLEETDRVRAYNFERRTLNWVRTLGETVRGIAAFKSKSVPKWGTSKHTEIPANLR</sequence>
<comment type="caution">
    <text evidence="2">The sequence shown here is derived from an EMBL/GenBank/DDBJ whole genome shotgun (WGS) entry which is preliminary data.</text>
</comment>
<protein>
    <submittedName>
        <fullName evidence="2">Enoyl-CoA hydratase</fullName>
    </submittedName>
</protein>
<dbReference type="Pfam" id="PF00378">
    <property type="entry name" value="ECH_1"/>
    <property type="match status" value="1"/>
</dbReference>
<name>A0ABX1J2A7_9PSEU</name>
<evidence type="ECO:0000313" key="2">
    <source>
        <dbReference type="EMBL" id="NKQ52417.1"/>
    </source>
</evidence>
<dbReference type="InterPro" id="IPR029045">
    <property type="entry name" value="ClpP/crotonase-like_dom_sf"/>
</dbReference>
<reference evidence="2 3" key="1">
    <citation type="submission" date="2020-04" db="EMBL/GenBank/DDBJ databases">
        <title>Novel species.</title>
        <authorList>
            <person name="Teo W.F.A."/>
            <person name="Lipun K."/>
            <person name="Srisuk N."/>
            <person name="Duangmal K."/>
        </authorList>
    </citation>
    <scope>NUCLEOTIDE SEQUENCE [LARGE SCALE GENOMIC DNA]</scope>
    <source>
        <strain evidence="2 3">K13G38</strain>
    </source>
</reference>
<gene>
    <name evidence="2" type="ORF">HFP15_05950</name>
</gene>
<accession>A0ABX1J2A7</accession>
<dbReference type="Gene3D" id="3.90.226.10">
    <property type="entry name" value="2-enoyl-CoA Hydratase, Chain A, domain 1"/>
    <property type="match status" value="1"/>
</dbReference>